<dbReference type="PROSITE" id="PS00137">
    <property type="entry name" value="SUBTILASE_HIS"/>
    <property type="match status" value="1"/>
</dbReference>
<dbReference type="GO" id="GO:0006508">
    <property type="term" value="P:proteolysis"/>
    <property type="evidence" value="ECO:0007669"/>
    <property type="project" value="UniProtKB-KW"/>
</dbReference>
<organism evidence="8 9">
    <name type="scientific">Candidatus Falkowbacteria bacterium CG10_big_fil_rev_8_21_14_0_10_37_6</name>
    <dbReference type="NCBI Taxonomy" id="1974563"/>
    <lineage>
        <taxon>Bacteria</taxon>
        <taxon>Candidatus Falkowiibacteriota</taxon>
    </lineage>
</organism>
<dbReference type="PROSITE" id="PS00136">
    <property type="entry name" value="SUBTILASE_ASP"/>
    <property type="match status" value="1"/>
</dbReference>
<dbReference type="Gene3D" id="3.40.50.200">
    <property type="entry name" value="Peptidase S8/S53 domain"/>
    <property type="match status" value="1"/>
</dbReference>
<evidence type="ECO:0000313" key="8">
    <source>
        <dbReference type="EMBL" id="PIR94733.1"/>
    </source>
</evidence>
<dbReference type="PANTHER" id="PTHR43399:SF4">
    <property type="entry name" value="CELL WALL-ASSOCIATED PROTEASE"/>
    <property type="match status" value="1"/>
</dbReference>
<sequence>MRNLKTSFFCINLIFILLFLALFSNAFFAIAAESTNSITPNDPYYNEQWYLDKIGAPQAWGIKNTSPNVIVAVLDTGVDINHPDLEANIWINNGEIADNGIDDDNNGYIDDINGWDFYDDIADPKPKFTQGFSEIGLNHGTIVAGIIAAEGNNNFGITGVTWSAKIMPLKVLSDSGEGDTGDVIQAIDYAIDNGADIINLSFVGGIFEKSLEEAIRRAYDAGVIVVAAAGNEDAGGVSHDLDIKPSYPVCHD</sequence>
<keyword evidence="3" id="KW-0378">Hydrolase</keyword>
<dbReference type="InterPro" id="IPR051048">
    <property type="entry name" value="Peptidase_S8/S53_subtilisin"/>
</dbReference>
<dbReference type="Pfam" id="PF00082">
    <property type="entry name" value="Peptidase_S8"/>
    <property type="match status" value="1"/>
</dbReference>
<dbReference type="SUPFAM" id="SSF52743">
    <property type="entry name" value="Subtilisin-like"/>
    <property type="match status" value="1"/>
</dbReference>
<comment type="caution">
    <text evidence="5">Lacks conserved residue(s) required for the propagation of feature annotation.</text>
</comment>
<feature type="signal peptide" evidence="6">
    <location>
        <begin position="1"/>
        <end position="31"/>
    </location>
</feature>
<keyword evidence="2" id="KW-0645">Protease</keyword>
<gene>
    <name evidence="8" type="ORF">COT95_02590</name>
</gene>
<feature type="non-terminal residue" evidence="8">
    <location>
        <position position="252"/>
    </location>
</feature>
<dbReference type="InterPro" id="IPR015500">
    <property type="entry name" value="Peptidase_S8_subtilisin-rel"/>
</dbReference>
<feature type="domain" description="Peptidase S8/S53" evidence="7">
    <location>
        <begin position="68"/>
        <end position="233"/>
    </location>
</feature>
<dbReference type="PRINTS" id="PR00723">
    <property type="entry name" value="SUBTILISIN"/>
</dbReference>
<dbReference type="PANTHER" id="PTHR43399">
    <property type="entry name" value="SUBTILISIN-RELATED"/>
    <property type="match status" value="1"/>
</dbReference>
<reference evidence="9" key="1">
    <citation type="submission" date="2017-09" db="EMBL/GenBank/DDBJ databases">
        <title>Depth-based differentiation of microbial function through sediment-hosted aquifers and enrichment of novel symbionts in the deep terrestrial subsurface.</title>
        <authorList>
            <person name="Probst A.J."/>
            <person name="Ladd B."/>
            <person name="Jarett J.K."/>
            <person name="Geller-Mcgrath D.E."/>
            <person name="Sieber C.M.K."/>
            <person name="Emerson J.B."/>
            <person name="Anantharaman K."/>
            <person name="Thomas B.C."/>
            <person name="Malmstrom R."/>
            <person name="Stieglmeier M."/>
            <person name="Klingl A."/>
            <person name="Woyke T."/>
            <person name="Ryan C.M."/>
            <person name="Banfield J.F."/>
        </authorList>
    </citation>
    <scope>NUCLEOTIDE SEQUENCE [LARGE SCALE GENOMIC DNA]</scope>
</reference>
<name>A0A2H0V6M8_9BACT</name>
<evidence type="ECO:0000256" key="4">
    <source>
        <dbReference type="ARBA" id="ARBA00022825"/>
    </source>
</evidence>
<dbReference type="EMBL" id="PFAN01000128">
    <property type="protein sequence ID" value="PIR94733.1"/>
    <property type="molecule type" value="Genomic_DNA"/>
</dbReference>
<dbReference type="InterPro" id="IPR023827">
    <property type="entry name" value="Peptidase_S8_Asp-AS"/>
</dbReference>
<evidence type="ECO:0000313" key="9">
    <source>
        <dbReference type="Proteomes" id="UP000228614"/>
    </source>
</evidence>
<evidence type="ECO:0000256" key="1">
    <source>
        <dbReference type="ARBA" id="ARBA00011073"/>
    </source>
</evidence>
<dbReference type="PROSITE" id="PS51892">
    <property type="entry name" value="SUBTILASE"/>
    <property type="match status" value="1"/>
</dbReference>
<keyword evidence="4" id="KW-0720">Serine protease</keyword>
<accession>A0A2H0V6M8</accession>
<comment type="similarity">
    <text evidence="1 5">Belongs to the peptidase S8 family.</text>
</comment>
<proteinExistence type="inferred from homology"/>
<evidence type="ECO:0000259" key="7">
    <source>
        <dbReference type="Pfam" id="PF00082"/>
    </source>
</evidence>
<comment type="caution">
    <text evidence="8">The sequence shown here is derived from an EMBL/GenBank/DDBJ whole genome shotgun (WGS) entry which is preliminary data.</text>
</comment>
<dbReference type="GO" id="GO:0004252">
    <property type="term" value="F:serine-type endopeptidase activity"/>
    <property type="evidence" value="ECO:0007669"/>
    <property type="project" value="InterPro"/>
</dbReference>
<protein>
    <recommendedName>
        <fullName evidence="7">Peptidase S8/S53 domain-containing protein</fullName>
    </recommendedName>
</protein>
<dbReference type="AlphaFoldDB" id="A0A2H0V6M8"/>
<evidence type="ECO:0000256" key="5">
    <source>
        <dbReference type="PROSITE-ProRule" id="PRU01240"/>
    </source>
</evidence>
<keyword evidence="6" id="KW-0732">Signal</keyword>
<dbReference type="Proteomes" id="UP000228614">
    <property type="component" value="Unassembled WGS sequence"/>
</dbReference>
<dbReference type="InterPro" id="IPR036852">
    <property type="entry name" value="Peptidase_S8/S53_dom_sf"/>
</dbReference>
<evidence type="ECO:0000256" key="2">
    <source>
        <dbReference type="ARBA" id="ARBA00022670"/>
    </source>
</evidence>
<feature type="chain" id="PRO_5013782728" description="Peptidase S8/S53 domain-containing protein" evidence="6">
    <location>
        <begin position="32"/>
        <end position="252"/>
    </location>
</feature>
<dbReference type="InterPro" id="IPR000209">
    <property type="entry name" value="Peptidase_S8/S53_dom"/>
</dbReference>
<dbReference type="InterPro" id="IPR022398">
    <property type="entry name" value="Peptidase_S8_His-AS"/>
</dbReference>
<evidence type="ECO:0000256" key="3">
    <source>
        <dbReference type="ARBA" id="ARBA00022801"/>
    </source>
</evidence>
<evidence type="ECO:0000256" key="6">
    <source>
        <dbReference type="SAM" id="SignalP"/>
    </source>
</evidence>